<keyword evidence="5" id="KW-0426">Late protein</keyword>
<organism evidence="7 8">
    <name type="scientific">Rat cytomegalovirus ALL-03</name>
    <dbReference type="NCBI Taxonomy" id="1640278"/>
    <lineage>
        <taxon>Viruses</taxon>
        <taxon>Duplodnaviria</taxon>
        <taxon>Heunggongvirae</taxon>
        <taxon>Peploviricota</taxon>
        <taxon>Herviviricetes</taxon>
        <taxon>Herpesvirales</taxon>
        <taxon>Orthoherpesviridae</taxon>
        <taxon>Betaherpesvirinae</taxon>
        <taxon>Muromegalovirus</taxon>
        <taxon>Muromegalovirus muridbeta8</taxon>
        <taxon>Rat cytomegalovirus (isolate England)</taxon>
    </lineage>
</organism>
<evidence type="ECO:0000256" key="2">
    <source>
        <dbReference type="ARBA" id="ARBA00022562"/>
    </source>
</evidence>
<reference evidence="7 8" key="1">
    <citation type="journal article" date="2015" name="Genome Announc.">
        <title>Complete Genome Sequence of Rat Cytomegalovirus Strain ALL-03 (Malaysian Strain).</title>
        <authorList>
            <person name="Balakrishnan K.N."/>
            <person name="Abdullah A.A."/>
            <person name="Camalxaman S.N."/>
            <person name="Quah Y.W."/>
            <person name="Abba Y."/>
            <person name="Hani H."/>
            <person name="Loh H.S."/>
            <person name="Kamal F.M."/>
            <person name="Zeenathul N.A."/>
            <person name="Aini I."/>
            <person name="Omar A.R."/>
            <person name="Noordin M.M."/>
            <person name="Mohd Azmi M.L."/>
        </authorList>
    </citation>
    <scope>NUCLEOTIDE SEQUENCE [LARGE SCALE GENOMIC DNA]</scope>
    <source>
        <strain evidence="7">ALL-03</strain>
    </source>
</reference>
<keyword evidence="4" id="KW-0946">Virion</keyword>
<dbReference type="GO" id="GO:0019028">
    <property type="term" value="C:viral capsid"/>
    <property type="evidence" value="ECO:0007669"/>
    <property type="project" value="UniProtKB-KW"/>
</dbReference>
<name>A0A0F6R570_RCMVE</name>
<evidence type="ECO:0000256" key="1">
    <source>
        <dbReference type="ARBA" id="ARBA00022561"/>
    </source>
</evidence>
<keyword evidence="3" id="KW-1188">Viral release from host cell</keyword>
<evidence type="ECO:0000313" key="7">
    <source>
        <dbReference type="EMBL" id="AKE44261.1"/>
    </source>
</evidence>
<evidence type="ECO:0000256" key="3">
    <source>
        <dbReference type="ARBA" id="ARBA00022612"/>
    </source>
</evidence>
<gene>
    <name evidence="7" type="primary">a93</name>
</gene>
<evidence type="ECO:0000256" key="5">
    <source>
        <dbReference type="ARBA" id="ARBA00022921"/>
    </source>
</evidence>
<dbReference type="EMBL" id="KP967684">
    <property type="protein sequence ID" value="AKE44261.1"/>
    <property type="molecule type" value="Genomic_DNA"/>
</dbReference>
<dbReference type="Proteomes" id="UP000105122">
    <property type="component" value="Segment"/>
</dbReference>
<protein>
    <submittedName>
        <fullName evidence="7">A93</fullName>
    </submittedName>
</protein>
<accession>A0A0F6R570</accession>
<keyword evidence="2" id="KW-1048">Host nucleus</keyword>
<dbReference type="Pfam" id="PF04559">
    <property type="entry name" value="Herpes_UL17"/>
    <property type="match status" value="1"/>
</dbReference>
<evidence type="ECO:0000313" key="8">
    <source>
        <dbReference type="Proteomes" id="UP000105122"/>
    </source>
</evidence>
<evidence type="ECO:0000256" key="4">
    <source>
        <dbReference type="ARBA" id="ARBA00022844"/>
    </source>
</evidence>
<proteinExistence type="predicted"/>
<dbReference type="InterPro" id="IPR007640">
    <property type="entry name" value="UL17-like"/>
</dbReference>
<keyword evidence="6" id="KW-0231">Viral genome packaging</keyword>
<evidence type="ECO:0000256" key="6">
    <source>
        <dbReference type="ARBA" id="ARBA00023219"/>
    </source>
</evidence>
<keyword evidence="1" id="KW-0167">Capsid protein</keyword>
<dbReference type="GO" id="GO:0051276">
    <property type="term" value="P:chromosome organization"/>
    <property type="evidence" value="ECO:0007669"/>
    <property type="project" value="InterPro"/>
</dbReference>
<sequence>METHLRFESDLSTFDVKQEIPVHIIFTQETLSYEEFQLLKSISFKIISKETSQWRQIRYFERIDREFRIRSLMHEKSSYLSAAPGSSDVVIHGGDEKCRFGVVFSVFLCVSDVNWFKDVIKFMLCCMNDSVIEVDCTFVRMVKDGIRFFCELKRSRLKAADGIKGAADEGGDRLDEKGALSDVDPDIPVGVSLSNDDFFDLRGERKMSSDMEGRLSRFAIKRVSATDFGPLEPPSKIRGYESRQRRGRFLENGGPVVVSEPQRTRTDRWFSSDNVVRISHVQEVLGVRRFLVVWYSESCGVDVSVTATKLDDSEAAVVSFEHTRRWEKTITRIYADASRELIRTINLEPKLPQRFYVNLCSRLDHRRVVDLLWLSRDVWLVSATGSGCIIKALSSNLYHRRRNDDCGGWRVCWADVIWYAQGRVVSGVPVKLMRVGGDGLWRSYFDDNTLTDWELNPEICVIYAFGDGGVFWVLPGGFCVSFELRVDDGDVETVREKFSQCQEIHRTGL</sequence>